<evidence type="ECO:0000256" key="1">
    <source>
        <dbReference type="ARBA" id="ARBA00022374"/>
    </source>
</evidence>
<reference evidence="5" key="2">
    <citation type="journal article" date="2023" name="Science">
        <title>Genomic signatures of disease resistance in endangered staghorn corals.</title>
        <authorList>
            <person name="Vollmer S.V."/>
            <person name="Selwyn J.D."/>
            <person name="Despard B.A."/>
            <person name="Roesel C.L."/>
        </authorList>
    </citation>
    <scope>NUCLEOTIDE SEQUENCE</scope>
    <source>
        <strain evidence="5">K2</strain>
    </source>
</reference>
<dbReference type="PROSITE" id="PS50053">
    <property type="entry name" value="UBIQUITIN_2"/>
    <property type="match status" value="1"/>
</dbReference>
<dbReference type="InterPro" id="IPR036533">
    <property type="entry name" value="BAG_dom_sf"/>
</dbReference>
<dbReference type="Gene3D" id="3.10.20.90">
    <property type="entry name" value="Phosphatidylinositol 3-kinase Catalytic Subunit, Chain A, domain 1"/>
    <property type="match status" value="1"/>
</dbReference>
<feature type="domain" description="BAG" evidence="4">
    <location>
        <begin position="123"/>
        <end position="203"/>
    </location>
</feature>
<feature type="domain" description="Ubiquitin-like" evidence="3">
    <location>
        <begin position="46"/>
        <end position="101"/>
    </location>
</feature>
<dbReference type="InterPro" id="IPR029071">
    <property type="entry name" value="Ubiquitin-like_domsf"/>
</dbReference>
<dbReference type="GO" id="GO:0005634">
    <property type="term" value="C:nucleus"/>
    <property type="evidence" value="ECO:0007669"/>
    <property type="project" value="TreeGrafter"/>
</dbReference>
<protein>
    <recommendedName>
        <fullName evidence="1">BAG family molecular chaperone regulator 1</fullName>
    </recommendedName>
</protein>
<dbReference type="CDD" id="cd01812">
    <property type="entry name" value="Ubl_BAG1"/>
    <property type="match status" value="1"/>
</dbReference>
<evidence type="ECO:0000259" key="3">
    <source>
        <dbReference type="PROSITE" id="PS50053"/>
    </source>
</evidence>
<gene>
    <name evidence="5" type="ORF">P5673_018607</name>
</gene>
<organism evidence="5 6">
    <name type="scientific">Acropora cervicornis</name>
    <name type="common">Staghorn coral</name>
    <dbReference type="NCBI Taxonomy" id="6130"/>
    <lineage>
        <taxon>Eukaryota</taxon>
        <taxon>Metazoa</taxon>
        <taxon>Cnidaria</taxon>
        <taxon>Anthozoa</taxon>
        <taxon>Hexacorallia</taxon>
        <taxon>Scleractinia</taxon>
        <taxon>Astrocoeniina</taxon>
        <taxon>Acroporidae</taxon>
        <taxon>Acropora</taxon>
    </lineage>
</organism>
<dbReference type="PANTHER" id="PTHR12329:SF16">
    <property type="entry name" value="BAG FAMILY MOLECULAR CHAPERONE REGULATOR 1"/>
    <property type="match status" value="1"/>
</dbReference>
<comment type="caution">
    <text evidence="5">The sequence shown here is derived from an EMBL/GenBank/DDBJ whole genome shotgun (WGS) entry which is preliminary data.</text>
</comment>
<dbReference type="InterPro" id="IPR000626">
    <property type="entry name" value="Ubiquitin-like_dom"/>
</dbReference>
<dbReference type="InterPro" id="IPR039773">
    <property type="entry name" value="BAG_chaperone_regulator"/>
</dbReference>
<evidence type="ECO:0000259" key="4">
    <source>
        <dbReference type="PROSITE" id="PS51035"/>
    </source>
</evidence>
<dbReference type="GO" id="GO:0050821">
    <property type="term" value="P:protein stabilization"/>
    <property type="evidence" value="ECO:0007669"/>
    <property type="project" value="TreeGrafter"/>
</dbReference>
<dbReference type="GO" id="GO:0005829">
    <property type="term" value="C:cytosol"/>
    <property type="evidence" value="ECO:0007669"/>
    <property type="project" value="TreeGrafter"/>
</dbReference>
<keyword evidence="6" id="KW-1185">Reference proteome</keyword>
<evidence type="ECO:0000256" key="2">
    <source>
        <dbReference type="ARBA" id="ARBA00023186"/>
    </source>
</evidence>
<sequence length="216" mass="23915">MESVSTSLGKGLHMVDDISSLQFTLIHGPNKYPVTFSLSDGENGPTVEDLANLAARLTEVPPSSQRLIFKGQSLTDLKQPLVALGLKNRCKVLLIGKKFDPLEEENMKRILATEKKIGEVEKKLNANLDELGGIEKGFLQPELVEQSLKKLTKTLKGISEEFMTSLESLDSLVIDPSIIQAKGKRKSLVQHIQLLLDKTDEATSKIESLITEKKRH</sequence>
<dbReference type="PROSITE" id="PS51035">
    <property type="entry name" value="BAG"/>
    <property type="match status" value="1"/>
</dbReference>
<dbReference type="GO" id="GO:0051087">
    <property type="term" value="F:protein-folding chaperone binding"/>
    <property type="evidence" value="ECO:0007669"/>
    <property type="project" value="InterPro"/>
</dbReference>
<dbReference type="InterPro" id="IPR003103">
    <property type="entry name" value="BAG_domain"/>
</dbReference>
<dbReference type="EMBL" id="JARQWQ010000042">
    <property type="protein sequence ID" value="KAK2558979.1"/>
    <property type="molecule type" value="Genomic_DNA"/>
</dbReference>
<dbReference type="Pfam" id="PF00240">
    <property type="entry name" value="ubiquitin"/>
    <property type="match status" value="1"/>
</dbReference>
<reference evidence="5" key="1">
    <citation type="journal article" date="2023" name="G3 (Bethesda)">
        <title>Whole genome assembly and annotation of the endangered Caribbean coral Acropora cervicornis.</title>
        <authorList>
            <person name="Selwyn J.D."/>
            <person name="Vollmer S.V."/>
        </authorList>
    </citation>
    <scope>NUCLEOTIDE SEQUENCE</scope>
    <source>
        <strain evidence="5">K2</strain>
    </source>
</reference>
<accession>A0AAD9V2L6</accession>
<dbReference type="GO" id="GO:0000774">
    <property type="term" value="F:adenyl-nucleotide exchange factor activity"/>
    <property type="evidence" value="ECO:0007669"/>
    <property type="project" value="TreeGrafter"/>
</dbReference>
<dbReference type="Gene3D" id="1.20.58.120">
    <property type="entry name" value="BAG domain"/>
    <property type="match status" value="1"/>
</dbReference>
<dbReference type="Proteomes" id="UP001249851">
    <property type="component" value="Unassembled WGS sequence"/>
</dbReference>
<name>A0AAD9V2L6_ACRCE</name>
<dbReference type="SUPFAM" id="SSF54236">
    <property type="entry name" value="Ubiquitin-like"/>
    <property type="match status" value="1"/>
</dbReference>
<proteinExistence type="predicted"/>
<dbReference type="SUPFAM" id="SSF63491">
    <property type="entry name" value="BAG domain"/>
    <property type="match status" value="1"/>
</dbReference>
<dbReference type="SMART" id="SM00213">
    <property type="entry name" value="UBQ"/>
    <property type="match status" value="1"/>
</dbReference>
<evidence type="ECO:0000313" key="5">
    <source>
        <dbReference type="EMBL" id="KAK2558979.1"/>
    </source>
</evidence>
<dbReference type="AlphaFoldDB" id="A0AAD9V2L6"/>
<evidence type="ECO:0000313" key="6">
    <source>
        <dbReference type="Proteomes" id="UP001249851"/>
    </source>
</evidence>
<dbReference type="PANTHER" id="PTHR12329">
    <property type="entry name" value="BCL2-ASSOCIATED ATHANOGENE"/>
    <property type="match status" value="1"/>
</dbReference>
<dbReference type="GO" id="GO:0016020">
    <property type="term" value="C:membrane"/>
    <property type="evidence" value="ECO:0007669"/>
    <property type="project" value="TreeGrafter"/>
</dbReference>
<dbReference type="Pfam" id="PF02179">
    <property type="entry name" value="BAG"/>
    <property type="match status" value="1"/>
</dbReference>
<keyword evidence="2" id="KW-0143">Chaperone</keyword>